<dbReference type="InterPro" id="IPR036028">
    <property type="entry name" value="SH3-like_dom_sf"/>
</dbReference>
<dbReference type="InterPro" id="IPR004148">
    <property type="entry name" value="BAR_dom"/>
</dbReference>
<dbReference type="GO" id="GO:0030479">
    <property type="term" value="C:actin cortical patch"/>
    <property type="evidence" value="ECO:0007669"/>
    <property type="project" value="TreeGrafter"/>
</dbReference>
<dbReference type="PRINTS" id="PR00452">
    <property type="entry name" value="SH3DOMAIN"/>
</dbReference>
<dbReference type="PANTHER" id="PTHR47174:SF2">
    <property type="entry name" value="SH3 DOMAIN SIGNALLING PROTEIN (AFU_ORTHOLOGUE AFUA_5G07670)"/>
    <property type="match status" value="1"/>
</dbReference>
<feature type="compositionally biased region" description="Polar residues" evidence="4">
    <location>
        <begin position="324"/>
        <end position="334"/>
    </location>
</feature>
<dbReference type="GO" id="GO:0043332">
    <property type="term" value="C:mating projection tip"/>
    <property type="evidence" value="ECO:0007669"/>
    <property type="project" value="TreeGrafter"/>
</dbReference>
<dbReference type="Pfam" id="PF03114">
    <property type="entry name" value="BAR"/>
    <property type="match status" value="1"/>
</dbReference>
<dbReference type="GO" id="GO:0051666">
    <property type="term" value="P:actin cortical patch localization"/>
    <property type="evidence" value="ECO:0007669"/>
    <property type="project" value="InterPro"/>
</dbReference>
<keyword evidence="3" id="KW-0175">Coiled coil</keyword>
<evidence type="ECO:0008006" key="9">
    <source>
        <dbReference type="Google" id="ProtNLM"/>
    </source>
</evidence>
<dbReference type="InterPro" id="IPR027267">
    <property type="entry name" value="AH/BAR_dom_sf"/>
</dbReference>
<dbReference type="GO" id="GO:0097320">
    <property type="term" value="P:plasma membrane tubulation"/>
    <property type="evidence" value="ECO:0007669"/>
    <property type="project" value="TreeGrafter"/>
</dbReference>
<dbReference type="FunFam" id="2.30.30.40:FF:000100">
    <property type="entry name" value="SH3 domain-containing YSC84-like protein 1"/>
    <property type="match status" value="1"/>
</dbReference>
<keyword evidence="1 2" id="KW-0728">SH3 domain</keyword>
<feature type="domain" description="BAR" evidence="6">
    <location>
        <begin position="7"/>
        <end position="241"/>
    </location>
</feature>
<dbReference type="GO" id="GO:0008289">
    <property type="term" value="F:lipid binding"/>
    <property type="evidence" value="ECO:0007669"/>
    <property type="project" value="TreeGrafter"/>
</dbReference>
<reference evidence="7" key="1">
    <citation type="journal article" date="2023" name="Mol. Phylogenet. Evol.">
        <title>Genome-scale phylogeny and comparative genomics of the fungal order Sordariales.</title>
        <authorList>
            <person name="Hensen N."/>
            <person name="Bonometti L."/>
            <person name="Westerberg I."/>
            <person name="Brannstrom I.O."/>
            <person name="Guillou S."/>
            <person name="Cros-Aarteil S."/>
            <person name="Calhoun S."/>
            <person name="Haridas S."/>
            <person name="Kuo A."/>
            <person name="Mondo S."/>
            <person name="Pangilinan J."/>
            <person name="Riley R."/>
            <person name="LaButti K."/>
            <person name="Andreopoulos B."/>
            <person name="Lipzen A."/>
            <person name="Chen C."/>
            <person name="Yan M."/>
            <person name="Daum C."/>
            <person name="Ng V."/>
            <person name="Clum A."/>
            <person name="Steindorff A."/>
            <person name="Ohm R.A."/>
            <person name="Martin F."/>
            <person name="Silar P."/>
            <person name="Natvig D.O."/>
            <person name="Lalanne C."/>
            <person name="Gautier V."/>
            <person name="Ament-Velasquez S.L."/>
            <person name="Kruys A."/>
            <person name="Hutchinson M.I."/>
            <person name="Powell A.J."/>
            <person name="Barry K."/>
            <person name="Miller A.N."/>
            <person name="Grigoriev I.V."/>
            <person name="Debuchy R."/>
            <person name="Gladieux P."/>
            <person name="Hiltunen Thoren M."/>
            <person name="Johannesson H."/>
        </authorList>
    </citation>
    <scope>NUCLEOTIDE SEQUENCE</scope>
    <source>
        <strain evidence="7">SMH4131-1</strain>
    </source>
</reference>
<dbReference type="Gene3D" id="2.30.30.40">
    <property type="entry name" value="SH3 Domains"/>
    <property type="match status" value="1"/>
</dbReference>
<feature type="domain" description="SH3" evidence="5">
    <location>
        <begin position="440"/>
        <end position="499"/>
    </location>
</feature>
<dbReference type="InterPro" id="IPR001452">
    <property type="entry name" value="SH3_domain"/>
</dbReference>
<dbReference type="Gene3D" id="1.20.1270.60">
    <property type="entry name" value="Arfaptin homology (AH) domain/BAR domain"/>
    <property type="match status" value="1"/>
</dbReference>
<feature type="region of interest" description="Disordered" evidence="4">
    <location>
        <begin position="275"/>
        <end position="440"/>
    </location>
</feature>
<dbReference type="EMBL" id="JAUEPO010000001">
    <property type="protein sequence ID" value="KAK3337542.1"/>
    <property type="molecule type" value="Genomic_DNA"/>
</dbReference>
<dbReference type="Pfam" id="PF00018">
    <property type="entry name" value="SH3_1"/>
    <property type="match status" value="1"/>
</dbReference>
<feature type="compositionally biased region" description="Low complexity" evidence="4">
    <location>
        <begin position="302"/>
        <end position="317"/>
    </location>
</feature>
<evidence type="ECO:0000256" key="4">
    <source>
        <dbReference type="SAM" id="MobiDB-lite"/>
    </source>
</evidence>
<protein>
    <recommendedName>
        <fullName evidence="9">SH3 domain-containing protein</fullName>
    </recommendedName>
</protein>
<feature type="compositionally biased region" description="Polar residues" evidence="4">
    <location>
        <begin position="378"/>
        <end position="387"/>
    </location>
</feature>
<name>A0AAE0J6P2_9PEZI</name>
<dbReference type="PANTHER" id="PTHR47174">
    <property type="entry name" value="BRIDGING INTEGRATOR 3"/>
    <property type="match status" value="1"/>
</dbReference>
<keyword evidence="8" id="KW-1185">Reference proteome</keyword>
<feature type="compositionally biased region" description="Low complexity" evidence="4">
    <location>
        <begin position="335"/>
        <end position="351"/>
    </location>
</feature>
<accession>A0AAE0J6P2</accession>
<evidence type="ECO:0000259" key="5">
    <source>
        <dbReference type="PROSITE" id="PS50002"/>
    </source>
</evidence>
<organism evidence="7 8">
    <name type="scientific">Cercophora scortea</name>
    <dbReference type="NCBI Taxonomy" id="314031"/>
    <lineage>
        <taxon>Eukaryota</taxon>
        <taxon>Fungi</taxon>
        <taxon>Dikarya</taxon>
        <taxon>Ascomycota</taxon>
        <taxon>Pezizomycotina</taxon>
        <taxon>Sordariomycetes</taxon>
        <taxon>Sordariomycetidae</taxon>
        <taxon>Sordariales</taxon>
        <taxon>Lasiosphaeriaceae</taxon>
        <taxon>Cercophora</taxon>
    </lineage>
</organism>
<dbReference type="PROSITE" id="PS51021">
    <property type="entry name" value="BAR"/>
    <property type="match status" value="1"/>
</dbReference>
<dbReference type="CDD" id="cd07599">
    <property type="entry name" value="BAR_Rvs167p"/>
    <property type="match status" value="1"/>
</dbReference>
<dbReference type="Proteomes" id="UP001286456">
    <property type="component" value="Unassembled WGS sequence"/>
</dbReference>
<dbReference type="GO" id="GO:1990528">
    <property type="term" value="C:Rvs161p-Rvs167p complex"/>
    <property type="evidence" value="ECO:0007669"/>
    <property type="project" value="TreeGrafter"/>
</dbReference>
<dbReference type="GO" id="GO:0031097">
    <property type="term" value="C:medial cortex"/>
    <property type="evidence" value="ECO:0007669"/>
    <property type="project" value="TreeGrafter"/>
</dbReference>
<evidence type="ECO:0000256" key="3">
    <source>
        <dbReference type="SAM" id="Coils"/>
    </source>
</evidence>
<feature type="coiled-coil region" evidence="3">
    <location>
        <begin position="132"/>
        <end position="159"/>
    </location>
</feature>
<evidence type="ECO:0000256" key="2">
    <source>
        <dbReference type="PROSITE-ProRule" id="PRU00192"/>
    </source>
</evidence>
<dbReference type="GO" id="GO:0006897">
    <property type="term" value="P:endocytosis"/>
    <property type="evidence" value="ECO:0007669"/>
    <property type="project" value="InterPro"/>
</dbReference>
<dbReference type="AlphaFoldDB" id="A0AAE0J6P2"/>
<feature type="compositionally biased region" description="Polar residues" evidence="4">
    <location>
        <begin position="396"/>
        <end position="420"/>
    </location>
</feature>
<comment type="caution">
    <text evidence="7">The sequence shown here is derived from an EMBL/GenBank/DDBJ whole genome shotgun (WGS) entry which is preliminary data.</text>
</comment>
<evidence type="ECO:0000313" key="7">
    <source>
        <dbReference type="EMBL" id="KAK3337542.1"/>
    </source>
</evidence>
<dbReference type="SUPFAM" id="SSF50044">
    <property type="entry name" value="SH3-domain"/>
    <property type="match status" value="1"/>
</dbReference>
<reference evidence="7" key="2">
    <citation type="submission" date="2023-06" db="EMBL/GenBank/DDBJ databases">
        <authorList>
            <consortium name="Lawrence Berkeley National Laboratory"/>
            <person name="Haridas S."/>
            <person name="Hensen N."/>
            <person name="Bonometti L."/>
            <person name="Westerberg I."/>
            <person name="Brannstrom I.O."/>
            <person name="Guillou S."/>
            <person name="Cros-Aarteil S."/>
            <person name="Calhoun S."/>
            <person name="Kuo A."/>
            <person name="Mondo S."/>
            <person name="Pangilinan J."/>
            <person name="Riley R."/>
            <person name="Labutti K."/>
            <person name="Andreopoulos B."/>
            <person name="Lipzen A."/>
            <person name="Chen C."/>
            <person name="Yanf M."/>
            <person name="Daum C."/>
            <person name="Ng V."/>
            <person name="Clum A."/>
            <person name="Steindorff A."/>
            <person name="Ohm R."/>
            <person name="Martin F."/>
            <person name="Silar P."/>
            <person name="Natvig D."/>
            <person name="Lalanne C."/>
            <person name="Gautier V."/>
            <person name="Ament-Velasquez S.L."/>
            <person name="Kruys A."/>
            <person name="Hutchinson M.I."/>
            <person name="Powell A.J."/>
            <person name="Barry K."/>
            <person name="Miller A.N."/>
            <person name="Grigoriev I.V."/>
            <person name="Debuchy R."/>
            <person name="Gladieux P."/>
            <person name="Thoren M.H."/>
            <person name="Johannesson H."/>
        </authorList>
    </citation>
    <scope>NUCLEOTIDE SEQUENCE</scope>
    <source>
        <strain evidence="7">SMH4131-1</strain>
    </source>
</reference>
<dbReference type="SUPFAM" id="SSF103657">
    <property type="entry name" value="BAR/IMD domain-like"/>
    <property type="match status" value="1"/>
</dbReference>
<dbReference type="InterPro" id="IPR046982">
    <property type="entry name" value="BIN3/RVS161-like"/>
</dbReference>
<proteinExistence type="predicted"/>
<dbReference type="SMART" id="SM00326">
    <property type="entry name" value="SH3"/>
    <property type="match status" value="1"/>
</dbReference>
<gene>
    <name evidence="7" type="ORF">B0T19DRAFT_78074</name>
</gene>
<evidence type="ECO:0000256" key="1">
    <source>
        <dbReference type="ARBA" id="ARBA00022443"/>
    </source>
</evidence>
<evidence type="ECO:0000313" key="8">
    <source>
        <dbReference type="Proteomes" id="UP001286456"/>
    </source>
</evidence>
<evidence type="ECO:0000259" key="6">
    <source>
        <dbReference type="PROSITE" id="PS51021"/>
    </source>
</evidence>
<dbReference type="PROSITE" id="PS50002">
    <property type="entry name" value="SH3"/>
    <property type="match status" value="1"/>
</dbReference>
<sequence length="499" mass="54622">MQSVQRSFGKLWNKGPGDNAKVSVLLKDYEDADKVLAQIIDNSRLWRESWALLVGSQLQIVAEYEGLYDPIVGATDGHGRPAAQTPHLQLERTFRLKEVYADLKTELLAEIQTIEERVIKPALDARDCIAPIRKTIKKRENKRIDYEKAQDKAIKLQRKPGRSPKEEAALAKAEDEMNSAAHEFNIADDHLRETLPPIVAAAFSLIPPLLAGLVLIQNRLLGLYYTSLHGYCQDLGFPSPPPPMDEVIATWNGAFKPIQGRVESISCIARGKAIHHPMSHGTDGQKAPVSPKSVKENFRRTSSGLIPSGPSSAAAAAKPRTLRIPSNNNLRGQASQTPSEYSPQPSPSSSYRRPDYLAPTDFTTATVLGGAPIDRSMSRSPGASPNSMRPRDYFSRPSTSSTDVSNASYGSSQIPSNSNGGFPKKKPPPPPPPKRAASTKPDEWVVAQYAFTGQGQGDLSFQEGDRIKIVKKTGTDQDWWVGELHGSKGNFPANYCKPL</sequence>